<dbReference type="GO" id="GO:0008270">
    <property type="term" value="F:zinc ion binding"/>
    <property type="evidence" value="ECO:0007669"/>
    <property type="project" value="InterPro"/>
</dbReference>
<dbReference type="EMBL" id="AL662961">
    <property type="protein sequence ID" value="CAE05832.1"/>
    <property type="molecule type" value="Genomic_DNA"/>
</dbReference>
<dbReference type="InterPro" id="IPR001878">
    <property type="entry name" value="Znf_CCHC"/>
</dbReference>
<dbReference type="Gene3D" id="4.10.60.10">
    <property type="entry name" value="Zinc finger, CCHC-type"/>
    <property type="match status" value="1"/>
</dbReference>
<feature type="region of interest" description="Disordered" evidence="1">
    <location>
        <begin position="118"/>
        <end position="149"/>
    </location>
</feature>
<protein>
    <submittedName>
        <fullName evidence="3">OSJNBa0028M15.24 protein</fullName>
    </submittedName>
</protein>
<dbReference type="GO" id="GO:0003676">
    <property type="term" value="F:nucleic acid binding"/>
    <property type="evidence" value="ECO:0007669"/>
    <property type="project" value="InterPro"/>
</dbReference>
<sequence>MSTSGLMDMVPLLLLDGSNYDSWSTRMLDIFRTMGPQIERVVDVSISPPNDKELSFKEEEKCIHLNAQVTNVLFSVLSEDVFKTIMPLEDAHLIWTTLKERYDKSKCDDVLFMEEPLEERSTSSPNCEEPQVTTFDDQDNHPTSTLSSTHDYIEGNELVSKVDDRPILPLDSNNTDNEIVILHCVVDSCISPSTKYVCEDDMDKCSTSYSTCGTNLLKEEVNERHWTSEESTSSRCSSSISEDYACFMGEDGDSEFDHLSKKDITMVIKLMEAIEKQQACTIKKNGEIHLWRSKIKSSNLNLMRSLTSKREKQIDHGLVCIAQPSQDNREGMVKNLEEGSTVACTKIHQRDSKSINAYTKGRNQKMIKNSITCFKCKKVRHHVRNCPWKKGNKLIKKKDIPHIKCFKCTEVGHFASKVSLHIG</sequence>
<organism evidence="3 4">
    <name type="scientific">Oryza sativa subsp. japonica</name>
    <name type="common">Rice</name>
    <dbReference type="NCBI Taxonomy" id="39947"/>
    <lineage>
        <taxon>Eukaryota</taxon>
        <taxon>Viridiplantae</taxon>
        <taxon>Streptophyta</taxon>
        <taxon>Embryophyta</taxon>
        <taxon>Tracheophyta</taxon>
        <taxon>Spermatophyta</taxon>
        <taxon>Magnoliopsida</taxon>
        <taxon>Liliopsida</taxon>
        <taxon>Poales</taxon>
        <taxon>Poaceae</taxon>
        <taxon>BOP clade</taxon>
        <taxon>Oryzoideae</taxon>
        <taxon>Oryzeae</taxon>
        <taxon>Oryzinae</taxon>
        <taxon>Oryza</taxon>
        <taxon>Oryza sativa</taxon>
    </lineage>
</organism>
<name>Q7XK63_ORYSJ</name>
<reference evidence="4" key="1">
    <citation type="journal article" date="2005" name="Nature">
        <title>The map-based sequence of the rice genome.</title>
        <authorList>
            <consortium name="International rice genome sequencing project (IRGSP)"/>
            <person name="Matsumoto T."/>
            <person name="Wu J."/>
            <person name="Kanamori H."/>
            <person name="Katayose Y."/>
            <person name="Fujisawa M."/>
            <person name="Namiki N."/>
            <person name="Mizuno H."/>
            <person name="Yamamoto K."/>
            <person name="Antonio B.A."/>
            <person name="Baba T."/>
            <person name="Sakata K."/>
            <person name="Nagamura Y."/>
            <person name="Aoki H."/>
            <person name="Arikawa K."/>
            <person name="Arita K."/>
            <person name="Bito T."/>
            <person name="Chiden Y."/>
            <person name="Fujitsuka N."/>
            <person name="Fukunaka R."/>
            <person name="Hamada M."/>
            <person name="Harada C."/>
            <person name="Hayashi A."/>
            <person name="Hijishita S."/>
            <person name="Honda M."/>
            <person name="Hosokawa S."/>
            <person name="Ichikawa Y."/>
            <person name="Idonuma A."/>
            <person name="Iijima M."/>
            <person name="Ikeda M."/>
            <person name="Ikeno M."/>
            <person name="Ito K."/>
            <person name="Ito S."/>
            <person name="Ito T."/>
            <person name="Ito Y."/>
            <person name="Ito Y."/>
            <person name="Iwabuchi A."/>
            <person name="Kamiya K."/>
            <person name="Karasawa W."/>
            <person name="Kurita K."/>
            <person name="Katagiri S."/>
            <person name="Kikuta A."/>
            <person name="Kobayashi H."/>
            <person name="Kobayashi N."/>
            <person name="Machita K."/>
            <person name="Maehara T."/>
            <person name="Masukawa M."/>
            <person name="Mizubayashi T."/>
            <person name="Mukai Y."/>
            <person name="Nagasaki H."/>
            <person name="Nagata Y."/>
            <person name="Naito S."/>
            <person name="Nakashima M."/>
            <person name="Nakama Y."/>
            <person name="Nakamichi Y."/>
            <person name="Nakamura M."/>
            <person name="Meguro A."/>
            <person name="Negishi M."/>
            <person name="Ohta I."/>
            <person name="Ohta T."/>
            <person name="Okamoto M."/>
            <person name="Ono N."/>
            <person name="Saji S."/>
            <person name="Sakaguchi M."/>
            <person name="Sakai K."/>
            <person name="Shibata M."/>
            <person name="Shimokawa T."/>
            <person name="Song J."/>
            <person name="Takazaki Y."/>
            <person name="Terasawa K."/>
            <person name="Tsugane M."/>
            <person name="Tsuji K."/>
            <person name="Ueda S."/>
            <person name="Waki K."/>
            <person name="Yamagata H."/>
            <person name="Yamamoto M."/>
            <person name="Yamamoto S."/>
            <person name="Yamane H."/>
            <person name="Yoshiki S."/>
            <person name="Yoshihara R."/>
            <person name="Yukawa K."/>
            <person name="Zhong H."/>
            <person name="Yano M."/>
            <person name="Yuan Q."/>
            <person name="Ouyang S."/>
            <person name="Liu J."/>
            <person name="Jones K.M."/>
            <person name="Gansberger K."/>
            <person name="Moffat K."/>
            <person name="Hill J."/>
            <person name="Bera J."/>
            <person name="Fadrosh D."/>
            <person name="Jin S."/>
            <person name="Johri S."/>
            <person name="Kim M."/>
            <person name="Overton L."/>
            <person name="Reardon M."/>
            <person name="Tsitrin T."/>
            <person name="Vuong H."/>
            <person name="Weaver B."/>
            <person name="Ciecko A."/>
            <person name="Tallon L."/>
            <person name="Jackson J."/>
            <person name="Pai G."/>
            <person name="Aken S.V."/>
            <person name="Utterback T."/>
            <person name="Reidmuller S."/>
            <person name="Feldblyum T."/>
            <person name="Hsiao J."/>
            <person name="Zismann V."/>
            <person name="Iobst S."/>
            <person name="de Vazeille A.R."/>
            <person name="Buell C.R."/>
            <person name="Ying K."/>
            <person name="Li Y."/>
            <person name="Lu T."/>
            <person name="Huang Y."/>
            <person name="Zhao Q."/>
            <person name="Feng Q."/>
            <person name="Zhang L."/>
            <person name="Zhu J."/>
            <person name="Weng Q."/>
            <person name="Mu J."/>
            <person name="Lu Y."/>
            <person name="Fan D."/>
            <person name="Liu Y."/>
            <person name="Guan J."/>
            <person name="Zhang Y."/>
            <person name="Yu S."/>
            <person name="Liu X."/>
            <person name="Zhang Y."/>
            <person name="Hong G."/>
            <person name="Han B."/>
            <person name="Choisne N."/>
            <person name="Demange N."/>
            <person name="Orjeda G."/>
            <person name="Samain S."/>
            <person name="Cattolico L."/>
            <person name="Pelletier E."/>
            <person name="Couloux A."/>
            <person name="Segurens B."/>
            <person name="Wincker P."/>
            <person name="D'Hont A."/>
            <person name="Scarpelli C."/>
            <person name="Weissenbach J."/>
            <person name="Salanoubat M."/>
            <person name="Quetier F."/>
            <person name="Yu Y."/>
            <person name="Kim H.R."/>
            <person name="Rambo T."/>
            <person name="Currie J."/>
            <person name="Collura K."/>
            <person name="Luo M."/>
            <person name="Yang T."/>
            <person name="Ammiraju J.S.S."/>
            <person name="Engler F."/>
            <person name="Soderlund C."/>
            <person name="Wing R.A."/>
            <person name="Palmer L.E."/>
            <person name="de la Bastide M."/>
            <person name="Spiegel L."/>
            <person name="Nascimento L."/>
            <person name="Zutavern T."/>
            <person name="O'Shaughnessy A."/>
            <person name="Dike S."/>
            <person name="Dedhia N."/>
            <person name="Preston R."/>
            <person name="Balija V."/>
            <person name="McCombie W.R."/>
            <person name="Chow T."/>
            <person name="Chen H."/>
            <person name="Chung M."/>
            <person name="Chen C."/>
            <person name="Shaw J."/>
            <person name="Wu H."/>
            <person name="Hsiao K."/>
            <person name="Chao Y."/>
            <person name="Chu M."/>
            <person name="Cheng C."/>
            <person name="Hour A."/>
            <person name="Lee P."/>
            <person name="Lin S."/>
            <person name="Lin Y."/>
            <person name="Liou J."/>
            <person name="Liu S."/>
            <person name="Hsing Y."/>
            <person name="Raghuvanshi S."/>
            <person name="Mohanty A."/>
            <person name="Bharti A.K."/>
            <person name="Gaur A."/>
            <person name="Gupta V."/>
            <person name="Kumar D."/>
            <person name="Ravi V."/>
            <person name="Vij S."/>
            <person name="Kapur A."/>
            <person name="Khurana P."/>
            <person name="Khurana P."/>
            <person name="Khurana J.P."/>
            <person name="Tyagi A.K."/>
            <person name="Gaikwad K."/>
            <person name="Singh A."/>
            <person name="Dalal V."/>
            <person name="Srivastava S."/>
            <person name="Dixit A."/>
            <person name="Pal A.K."/>
            <person name="Ghazi I.A."/>
            <person name="Yadav M."/>
            <person name="Pandit A."/>
            <person name="Bhargava A."/>
            <person name="Sureshbabu K."/>
            <person name="Batra K."/>
            <person name="Sharma T.R."/>
            <person name="Mohapatra T."/>
            <person name="Singh N.K."/>
            <person name="Messing J."/>
            <person name="Nelson A.B."/>
            <person name="Fuks G."/>
            <person name="Kavchok S."/>
            <person name="Keizer G."/>
            <person name="Linton E."/>
            <person name="Llaca V."/>
            <person name="Song R."/>
            <person name="Tanyolac B."/>
            <person name="Young S."/>
            <person name="Ho-Il K."/>
            <person name="Hahn J.H."/>
            <person name="Sangsakoo G."/>
            <person name="Vanavichit A."/>
            <person name="de Mattos Luiz.A.T."/>
            <person name="Zimmer P.D."/>
            <person name="Malone G."/>
            <person name="Dellagostin O."/>
            <person name="de Oliveira A.C."/>
            <person name="Bevan M."/>
            <person name="Bancroft I."/>
            <person name="Minx P."/>
            <person name="Cordum H."/>
            <person name="Wilson R."/>
            <person name="Cheng Z."/>
            <person name="Jin W."/>
            <person name="Jiang J."/>
            <person name="Leong S.A."/>
            <person name="Iwama H."/>
            <person name="Gojobori T."/>
            <person name="Itoh T."/>
            <person name="Niimura Y."/>
            <person name="Fujii Y."/>
            <person name="Habara T."/>
            <person name="Sakai H."/>
            <person name="Sato Y."/>
            <person name="Wilson G."/>
            <person name="Kumar K."/>
            <person name="McCouch S."/>
            <person name="Juretic N."/>
            <person name="Hoen D."/>
            <person name="Wright S."/>
            <person name="Bruskiewich R."/>
            <person name="Bureau T."/>
            <person name="Miyao A."/>
            <person name="Hirochika H."/>
            <person name="Nishikawa T."/>
            <person name="Kadowaki K."/>
            <person name="Sugiura M."/>
            <person name="Burr B."/>
            <person name="Sasaki T."/>
        </authorList>
    </citation>
    <scope>NUCLEOTIDE SEQUENCE [LARGE SCALE GENOMIC DNA]</scope>
    <source>
        <strain evidence="4">cv. Nipponbare</strain>
    </source>
</reference>
<feature type="compositionally biased region" description="Polar residues" evidence="1">
    <location>
        <begin position="122"/>
        <end position="149"/>
    </location>
</feature>
<evidence type="ECO:0000259" key="2">
    <source>
        <dbReference type="SMART" id="SM00343"/>
    </source>
</evidence>
<evidence type="ECO:0000313" key="3">
    <source>
        <dbReference type="EMBL" id="CAE05832.1"/>
    </source>
</evidence>
<accession>Q7XK63</accession>
<reference evidence="4" key="2">
    <citation type="journal article" date="2008" name="Nucleic Acids Res.">
        <title>The rice annotation project database (RAP-DB): 2008 update.</title>
        <authorList>
            <consortium name="The rice annotation project (RAP)"/>
        </authorList>
    </citation>
    <scope>GENOME REANNOTATION</scope>
    <source>
        <strain evidence="4">cv. Nipponbare</strain>
    </source>
</reference>
<dbReference type="Proteomes" id="UP000000763">
    <property type="component" value="Chromosome 4"/>
</dbReference>
<dbReference type="AlphaFoldDB" id="Q7XK63"/>
<dbReference type="SUPFAM" id="SSF57756">
    <property type="entry name" value="Retrovirus zinc finger-like domains"/>
    <property type="match status" value="1"/>
</dbReference>
<evidence type="ECO:0000313" key="4">
    <source>
        <dbReference type="Proteomes" id="UP000000763"/>
    </source>
</evidence>
<dbReference type="SMART" id="SM00343">
    <property type="entry name" value="ZnF_C2HC"/>
    <property type="match status" value="2"/>
</dbReference>
<dbReference type="InterPro" id="IPR036875">
    <property type="entry name" value="Znf_CCHC_sf"/>
</dbReference>
<feature type="domain" description="CCHC-type" evidence="2">
    <location>
        <begin position="372"/>
        <end position="388"/>
    </location>
</feature>
<feature type="domain" description="CCHC-type" evidence="2">
    <location>
        <begin position="404"/>
        <end position="420"/>
    </location>
</feature>
<proteinExistence type="predicted"/>
<evidence type="ECO:0000256" key="1">
    <source>
        <dbReference type="SAM" id="MobiDB-lite"/>
    </source>
</evidence>
<gene>
    <name evidence="3" type="primary">OSJNBa0028M15.24</name>
</gene>